<dbReference type="SUPFAM" id="SSF82895">
    <property type="entry name" value="TSP-1 type 1 repeat"/>
    <property type="match status" value="1"/>
</dbReference>
<dbReference type="InterPro" id="IPR036383">
    <property type="entry name" value="TSP1_rpt_sf"/>
</dbReference>
<gene>
    <name evidence="1" type="ORF">GBAR_LOCUS4557</name>
</gene>
<dbReference type="InterPro" id="IPR000884">
    <property type="entry name" value="TSP1_rpt"/>
</dbReference>
<dbReference type="Proteomes" id="UP001174909">
    <property type="component" value="Unassembled WGS sequence"/>
</dbReference>
<proteinExistence type="predicted"/>
<feature type="non-terminal residue" evidence="1">
    <location>
        <position position="71"/>
    </location>
</feature>
<dbReference type="EMBL" id="CASHTH010000660">
    <property type="protein sequence ID" value="CAI8006097.1"/>
    <property type="molecule type" value="Genomic_DNA"/>
</dbReference>
<reference evidence="1" key="1">
    <citation type="submission" date="2023-03" db="EMBL/GenBank/DDBJ databases">
        <authorList>
            <person name="Steffen K."/>
            <person name="Cardenas P."/>
        </authorList>
    </citation>
    <scope>NUCLEOTIDE SEQUENCE</scope>
</reference>
<dbReference type="Pfam" id="PF00090">
    <property type="entry name" value="TSP_1"/>
    <property type="match status" value="1"/>
</dbReference>
<sequence length="71" mass="7448">MVAAGPEIRECQGGSDCEGSNIDKEQCNTEPCAVEATWSGWSSWSECTASCGGGRRTRSRTCIGGNTCVGR</sequence>
<comment type="caution">
    <text evidence="1">The sequence shown here is derived from an EMBL/GenBank/DDBJ whole genome shotgun (WGS) entry which is preliminary data.</text>
</comment>
<evidence type="ECO:0000313" key="1">
    <source>
        <dbReference type="EMBL" id="CAI8006097.1"/>
    </source>
</evidence>
<accession>A0AA35R806</accession>
<name>A0AA35R806_GEOBA</name>
<dbReference type="PROSITE" id="PS50092">
    <property type="entry name" value="TSP1"/>
    <property type="match status" value="1"/>
</dbReference>
<protein>
    <submittedName>
        <fullName evidence="1">SCO-spondin</fullName>
    </submittedName>
</protein>
<dbReference type="AlphaFoldDB" id="A0AA35R806"/>
<keyword evidence="2" id="KW-1185">Reference proteome</keyword>
<organism evidence="1 2">
    <name type="scientific">Geodia barretti</name>
    <name type="common">Barrett's horny sponge</name>
    <dbReference type="NCBI Taxonomy" id="519541"/>
    <lineage>
        <taxon>Eukaryota</taxon>
        <taxon>Metazoa</taxon>
        <taxon>Porifera</taxon>
        <taxon>Demospongiae</taxon>
        <taxon>Heteroscleromorpha</taxon>
        <taxon>Tetractinellida</taxon>
        <taxon>Astrophorina</taxon>
        <taxon>Geodiidae</taxon>
        <taxon>Geodia</taxon>
    </lineage>
</organism>
<evidence type="ECO:0000313" key="2">
    <source>
        <dbReference type="Proteomes" id="UP001174909"/>
    </source>
</evidence>
<dbReference type="Gene3D" id="2.20.100.10">
    <property type="entry name" value="Thrombospondin type-1 (TSP1) repeat"/>
    <property type="match status" value="1"/>
</dbReference>